<protein>
    <submittedName>
        <fullName evidence="2">Uncharacterized protein</fullName>
    </submittedName>
</protein>
<evidence type="ECO:0000256" key="1">
    <source>
        <dbReference type="SAM" id="MobiDB-lite"/>
    </source>
</evidence>
<dbReference type="Proteomes" id="UP000256970">
    <property type="component" value="Unassembled WGS sequence"/>
</dbReference>
<keyword evidence="3" id="KW-1185">Reference proteome</keyword>
<sequence>MTTDISEQKLNKLLEATHHAWPGTSAAARAKRAAAAHLISCPTMGATSSSVAKAVQRELGATTQQSGLGPFRQLLQNDKCFRVHNPVESEAWIELMSEQVSGGHPHELLKTTAASSSRTNAESSSTHQQQSSLARQQSSLSHSEASDIRAATLLAWPGSSAAARAKRAAALHLLKCPSMVDTSSHIASAVKHELGATTQQSGLGPFRQLLQQDDCFTVQDTQESEARVQLPRDRLLLACIHNISAALNSLYPATAADPATRIRRAAALFLAEQLPKYRANCARVAATVDSKGDSPAKLGLSVKFKQVITDGPNSCFKFTVGSYHSEEYLKLDLQKMLQLHLSSQAGAASSSSSSGTAQLQPATSSVAAAHAPSAWPAAAHAAALSSHAGGSSSSGSSSSWAAISSAASSSSSSSNAPPAAATAVVAALTSAGPAGDASASSHAGISNSSISAALDALYPASAALYPAARIRRAAALFLAEQLPNYQAKLRTRGSSSRQGGWQPCQTWSVTQIQTGIADDTHGCFKFTVSPFVSEEYVQLDVKKMLQLHLGSHAGAASGSSGGTAQQQPATSSVVAAHAPSAWTAAAQAEPLPSHAGGSSSSSWAVTSTAASSSSSNAVSCESMLQSNSSGSAAGSYAAFASIHALPPAPPPTAAVAVAVAVSGAARLAGIGAAAAAGREAGAPAAAAAAEVHAAVLHAFQAAALALMPPALPGQQQSCALDTLDLLYVPDDHEIII</sequence>
<accession>A0A383WP17</accession>
<reference evidence="2 3" key="1">
    <citation type="submission" date="2016-10" db="EMBL/GenBank/DDBJ databases">
        <authorList>
            <person name="Cai Z."/>
        </authorList>
    </citation>
    <scope>NUCLEOTIDE SEQUENCE [LARGE SCALE GENOMIC DNA]</scope>
</reference>
<proteinExistence type="predicted"/>
<name>A0A383WP17_TETOB</name>
<organism evidence="2 3">
    <name type="scientific">Tetradesmus obliquus</name>
    <name type="common">Green alga</name>
    <name type="synonym">Acutodesmus obliquus</name>
    <dbReference type="NCBI Taxonomy" id="3088"/>
    <lineage>
        <taxon>Eukaryota</taxon>
        <taxon>Viridiplantae</taxon>
        <taxon>Chlorophyta</taxon>
        <taxon>core chlorophytes</taxon>
        <taxon>Chlorophyceae</taxon>
        <taxon>CS clade</taxon>
        <taxon>Sphaeropleales</taxon>
        <taxon>Scenedesmaceae</taxon>
        <taxon>Tetradesmus</taxon>
    </lineage>
</organism>
<evidence type="ECO:0000313" key="3">
    <source>
        <dbReference type="Proteomes" id="UP000256970"/>
    </source>
</evidence>
<dbReference type="EMBL" id="FNXT01001358">
    <property type="protein sequence ID" value="SZX79185.1"/>
    <property type="molecule type" value="Genomic_DNA"/>
</dbReference>
<evidence type="ECO:0000313" key="2">
    <source>
        <dbReference type="EMBL" id="SZX79185.1"/>
    </source>
</evidence>
<feature type="region of interest" description="Disordered" evidence="1">
    <location>
        <begin position="112"/>
        <end position="141"/>
    </location>
</feature>
<dbReference type="AlphaFoldDB" id="A0A383WP17"/>
<gene>
    <name evidence="2" type="ORF">BQ4739_LOCUS19470</name>
</gene>